<comment type="caution">
    <text evidence="2">The sequence shown here is derived from an EMBL/GenBank/DDBJ whole genome shotgun (WGS) entry which is preliminary data.</text>
</comment>
<keyword evidence="3" id="KW-1185">Reference proteome</keyword>
<dbReference type="EMBL" id="LUGH01001295">
    <property type="protein sequence ID" value="OBZ81293.1"/>
    <property type="molecule type" value="Genomic_DNA"/>
</dbReference>
<evidence type="ECO:0000313" key="2">
    <source>
        <dbReference type="EMBL" id="OBZ81293.1"/>
    </source>
</evidence>
<dbReference type="Proteomes" id="UP000093000">
    <property type="component" value="Unassembled WGS sequence"/>
</dbReference>
<protein>
    <submittedName>
        <fullName evidence="2">Uncharacterized protein</fullName>
    </submittedName>
</protein>
<dbReference type="OrthoDB" id="10270525at2759"/>
<reference evidence="2 3" key="1">
    <citation type="submission" date="2016-03" db="EMBL/GenBank/DDBJ databases">
        <title>Choanephora cucurbitarum.</title>
        <authorList>
            <person name="Min B."/>
            <person name="Park H."/>
            <person name="Park J.-H."/>
            <person name="Shin H.-D."/>
            <person name="Choi I.-G."/>
        </authorList>
    </citation>
    <scope>NUCLEOTIDE SEQUENCE [LARGE SCALE GENOMIC DNA]</scope>
    <source>
        <strain evidence="2 3">KUS-F28377</strain>
    </source>
</reference>
<organism evidence="2 3">
    <name type="scientific">Choanephora cucurbitarum</name>
    <dbReference type="NCBI Taxonomy" id="101091"/>
    <lineage>
        <taxon>Eukaryota</taxon>
        <taxon>Fungi</taxon>
        <taxon>Fungi incertae sedis</taxon>
        <taxon>Mucoromycota</taxon>
        <taxon>Mucoromycotina</taxon>
        <taxon>Mucoromycetes</taxon>
        <taxon>Mucorales</taxon>
        <taxon>Mucorineae</taxon>
        <taxon>Choanephoraceae</taxon>
        <taxon>Choanephoroideae</taxon>
        <taxon>Choanephora</taxon>
    </lineage>
</organism>
<proteinExistence type="predicted"/>
<gene>
    <name evidence="2" type="ORF">A0J61_10659</name>
</gene>
<evidence type="ECO:0000313" key="3">
    <source>
        <dbReference type="Proteomes" id="UP000093000"/>
    </source>
</evidence>
<dbReference type="InParanoid" id="A0A1C7MWW6"/>
<sequence>MSANHHNGGEAPMAYLVSSSSAHTARPDLMAEGEEVPDPSFEMHNSQAQVPGIPTDHPKHTTGEIPDDEEMEQTINHIKYVYGKMMVYATTTRPEKIQELQSLAARLVSVEKSLDLVSPDSRQALVEMIGAQR</sequence>
<name>A0A1C7MWW6_9FUNG</name>
<accession>A0A1C7MWW6</accession>
<dbReference type="AlphaFoldDB" id="A0A1C7MWW6"/>
<feature type="region of interest" description="Disordered" evidence="1">
    <location>
        <begin position="19"/>
        <end position="72"/>
    </location>
</feature>
<evidence type="ECO:0000256" key="1">
    <source>
        <dbReference type="SAM" id="MobiDB-lite"/>
    </source>
</evidence>